<evidence type="ECO:0000256" key="2">
    <source>
        <dbReference type="HAMAP-Rule" id="MF_01212"/>
    </source>
</evidence>
<gene>
    <name evidence="4" type="ORF">ABID14_000927</name>
</gene>
<dbReference type="Proteomes" id="UP001549162">
    <property type="component" value="Unassembled WGS sequence"/>
</dbReference>
<evidence type="ECO:0000313" key="5">
    <source>
        <dbReference type="Proteomes" id="UP001549162"/>
    </source>
</evidence>
<dbReference type="InterPro" id="IPR006261">
    <property type="entry name" value="dGTPase"/>
</dbReference>
<dbReference type="InterPro" id="IPR023023">
    <property type="entry name" value="dNTPase_2"/>
</dbReference>
<dbReference type="Pfam" id="PF13286">
    <property type="entry name" value="HD_assoc"/>
    <property type="match status" value="1"/>
</dbReference>
<dbReference type="InterPro" id="IPR026875">
    <property type="entry name" value="PHydrolase_assoc_dom"/>
</dbReference>
<dbReference type="GO" id="GO:0008832">
    <property type="term" value="F:dGTPase activity"/>
    <property type="evidence" value="ECO:0007669"/>
    <property type="project" value="UniProtKB-EC"/>
</dbReference>
<comment type="caution">
    <text evidence="4">The sequence shown here is derived from an EMBL/GenBank/DDBJ whole genome shotgun (WGS) entry which is preliminary data.</text>
</comment>
<comment type="similarity">
    <text evidence="2">Belongs to the dGTPase family. Type 2 subfamily.</text>
</comment>
<dbReference type="HAMAP" id="MF_01212">
    <property type="entry name" value="dGTPase_type2"/>
    <property type="match status" value="1"/>
</dbReference>
<dbReference type="NCBIfam" id="TIGR01353">
    <property type="entry name" value="dGTP_triPase"/>
    <property type="match status" value="1"/>
</dbReference>
<keyword evidence="5" id="KW-1185">Reference proteome</keyword>
<dbReference type="InterPro" id="IPR003607">
    <property type="entry name" value="HD/PDEase_dom"/>
</dbReference>
<dbReference type="PANTHER" id="PTHR35795">
    <property type="entry name" value="SLR1885 PROTEIN"/>
    <property type="match status" value="1"/>
</dbReference>
<keyword evidence="1 2" id="KW-0378">Hydrolase</keyword>
<dbReference type="InterPro" id="IPR006674">
    <property type="entry name" value="HD_domain"/>
</dbReference>
<dbReference type="PANTHER" id="PTHR35795:SF1">
    <property type="entry name" value="BIS(5'-NUCLEOSYL)-TETRAPHOSPHATASE, SYMMETRICAL"/>
    <property type="match status" value="1"/>
</dbReference>
<dbReference type="Gene3D" id="1.10.3210.10">
    <property type="entry name" value="Hypothetical protein af1432"/>
    <property type="match status" value="1"/>
</dbReference>
<proteinExistence type="inferred from homology"/>
<sequence>MNLRVEREKLEHLIYFEFATFADKSIGRKYPEEKCNMRTVFQRDRDRIIHSKSFRRLKHKTQVFISPEGDHFRTRLTHTLEVSQIARTIARALRLNEDLVEAISLGHDLGHTPFGHSGEAVLNKLRSKGFRHNEQSLRVIDFLERNDNRIGLNLSQEVRDGILNHSGTDTASTLEGRIIKFADRIAYINHDIDDAIRAGIIEGNSLPKELTKTLGHSSSQRINTMINAIISKSYSKPVIEMEDDIYEATMDLRKYMFKRVYLDAVVKSENHKIDRLLTELYNYYLEDITRIPNNHLKIYEGTNCDKEDIISDYIAGMTDTYAMKQIKEIFIPKGWSM</sequence>
<name>A0ABV2J9L9_9FIRM</name>
<dbReference type="RefSeq" id="WP_354367616.1">
    <property type="nucleotide sequence ID" value="NZ_JBEPMA010000004.1"/>
</dbReference>
<evidence type="ECO:0000259" key="3">
    <source>
        <dbReference type="PROSITE" id="PS51831"/>
    </source>
</evidence>
<dbReference type="Pfam" id="PF01966">
    <property type="entry name" value="HD"/>
    <property type="match status" value="1"/>
</dbReference>
<dbReference type="CDD" id="cd00077">
    <property type="entry name" value="HDc"/>
    <property type="match status" value="1"/>
</dbReference>
<reference evidence="4 5" key="1">
    <citation type="submission" date="2024-06" db="EMBL/GenBank/DDBJ databases">
        <title>Genomic Encyclopedia of Type Strains, Phase IV (KMG-IV): sequencing the most valuable type-strain genomes for metagenomic binning, comparative biology and taxonomic classification.</title>
        <authorList>
            <person name="Goeker M."/>
        </authorList>
    </citation>
    <scope>NUCLEOTIDE SEQUENCE [LARGE SCALE GENOMIC DNA]</scope>
    <source>
        <strain evidence="4 5">DSM 21460</strain>
    </source>
</reference>
<evidence type="ECO:0000313" key="4">
    <source>
        <dbReference type="EMBL" id="MET3617298.1"/>
    </source>
</evidence>
<dbReference type="PROSITE" id="PS51831">
    <property type="entry name" value="HD"/>
    <property type="match status" value="1"/>
</dbReference>
<accession>A0ABV2J9L9</accession>
<dbReference type="SUPFAM" id="SSF109604">
    <property type="entry name" value="HD-domain/PDEase-like"/>
    <property type="match status" value="1"/>
</dbReference>
<evidence type="ECO:0000256" key="1">
    <source>
        <dbReference type="ARBA" id="ARBA00022801"/>
    </source>
</evidence>
<dbReference type="EMBL" id="JBEPMA010000004">
    <property type="protein sequence ID" value="MET3617298.1"/>
    <property type="molecule type" value="Genomic_DNA"/>
</dbReference>
<dbReference type="SMART" id="SM00471">
    <property type="entry name" value="HDc"/>
    <property type="match status" value="1"/>
</dbReference>
<dbReference type="NCBIfam" id="NF002327">
    <property type="entry name" value="PRK01286.1-2"/>
    <property type="match status" value="1"/>
</dbReference>
<feature type="domain" description="HD" evidence="3">
    <location>
        <begin position="75"/>
        <end position="188"/>
    </location>
</feature>
<protein>
    <recommendedName>
        <fullName evidence="2">Deoxyguanosinetriphosphate triphosphohydrolase-like protein</fullName>
    </recommendedName>
</protein>
<organism evidence="4 5">
    <name type="scientific">Peptoniphilus olsenii</name>
    <dbReference type="NCBI Taxonomy" id="411570"/>
    <lineage>
        <taxon>Bacteria</taxon>
        <taxon>Bacillati</taxon>
        <taxon>Bacillota</taxon>
        <taxon>Tissierellia</taxon>
        <taxon>Tissierellales</taxon>
        <taxon>Peptoniphilaceae</taxon>
        <taxon>Peptoniphilus</taxon>
    </lineage>
</organism>
<dbReference type="InterPro" id="IPR051094">
    <property type="entry name" value="Diverse_Catalytic_Enzymes"/>
</dbReference>